<keyword evidence="1" id="KW-0812">Transmembrane</keyword>
<gene>
    <name evidence="2" type="ORF">ROH8110_00264</name>
</gene>
<dbReference type="Proteomes" id="UP000193207">
    <property type="component" value="Unassembled WGS sequence"/>
</dbReference>
<keyword evidence="3" id="KW-1185">Reference proteome</keyword>
<evidence type="ECO:0000256" key="1">
    <source>
        <dbReference type="SAM" id="Phobius"/>
    </source>
</evidence>
<evidence type="ECO:0008006" key="4">
    <source>
        <dbReference type="Google" id="ProtNLM"/>
    </source>
</evidence>
<name>A0A1X6YAL4_9RHOB</name>
<dbReference type="AlphaFoldDB" id="A0A1X6YAL4"/>
<keyword evidence="1" id="KW-1133">Transmembrane helix</keyword>
<keyword evidence="1" id="KW-0472">Membrane</keyword>
<reference evidence="2 3" key="1">
    <citation type="submission" date="2017-03" db="EMBL/GenBank/DDBJ databases">
        <authorList>
            <person name="Afonso C.L."/>
            <person name="Miller P.J."/>
            <person name="Scott M.A."/>
            <person name="Spackman E."/>
            <person name="Goraichik I."/>
            <person name="Dimitrov K.M."/>
            <person name="Suarez D.L."/>
            <person name="Swayne D.E."/>
        </authorList>
    </citation>
    <scope>NUCLEOTIDE SEQUENCE [LARGE SCALE GENOMIC DNA]</scope>
    <source>
        <strain evidence="2 3">CECT 8110</strain>
    </source>
</reference>
<evidence type="ECO:0000313" key="3">
    <source>
        <dbReference type="Proteomes" id="UP000193207"/>
    </source>
</evidence>
<accession>A0A1X6YAL4</accession>
<sequence>MLIARLKSFLTRFRDSTRGTVTVETVIVVPLLFWTLSATYEFFEMYRYKSVREKASYTIVDMISREQTNVSTAYVDNTKTLFDDFTNDRGENQMRISIITYNSDDDEYAIVWSEVRGDGPLDELTDDSIKTRHDILPIMGNGEHLIQVESYSEYEPQLDIGFSKAIGIQTRVFTSPRFAEQVKCPDC</sequence>
<evidence type="ECO:0000313" key="2">
    <source>
        <dbReference type="EMBL" id="SLN13768.1"/>
    </source>
</evidence>
<organism evidence="2 3">
    <name type="scientific">Roseovarius halotolerans</name>
    <dbReference type="NCBI Taxonomy" id="505353"/>
    <lineage>
        <taxon>Bacteria</taxon>
        <taxon>Pseudomonadati</taxon>
        <taxon>Pseudomonadota</taxon>
        <taxon>Alphaproteobacteria</taxon>
        <taxon>Rhodobacterales</taxon>
        <taxon>Roseobacteraceae</taxon>
        <taxon>Roseovarius</taxon>
    </lineage>
</organism>
<feature type="transmembrane region" description="Helical" evidence="1">
    <location>
        <begin position="21"/>
        <end position="43"/>
    </location>
</feature>
<protein>
    <recommendedName>
        <fullName evidence="4">TadE-like protein</fullName>
    </recommendedName>
</protein>
<dbReference type="EMBL" id="FWFU01000001">
    <property type="protein sequence ID" value="SLN13768.1"/>
    <property type="molecule type" value="Genomic_DNA"/>
</dbReference>
<proteinExistence type="predicted"/>